<dbReference type="RefSeq" id="WP_096159720.1">
    <property type="nucleotide sequence ID" value="NZ_NRGO01000004.1"/>
</dbReference>
<reference evidence="11 12" key="1">
    <citation type="journal article" date="2017" name="Elife">
        <title>Extensive horizontal gene transfer in cheese-associated bacteria.</title>
        <authorList>
            <person name="Bonham K.S."/>
            <person name="Wolfe B.E."/>
            <person name="Dutton R.J."/>
        </authorList>
    </citation>
    <scope>NUCLEOTIDE SEQUENCE [LARGE SCALE GENOMIC DNA]</scope>
    <source>
        <strain evidence="11 12">900_6</strain>
    </source>
</reference>
<dbReference type="InterPro" id="IPR023612">
    <property type="entry name" value="Peptidase_M4"/>
</dbReference>
<feature type="active site" evidence="7">
    <location>
        <position position="182"/>
    </location>
</feature>
<dbReference type="Proteomes" id="UP000217720">
    <property type="component" value="Unassembled WGS sequence"/>
</dbReference>
<dbReference type="AlphaFoldDB" id="A0A2A3ZJ73"/>
<feature type="active site" description="Proton donor" evidence="7">
    <location>
        <position position="283"/>
    </location>
</feature>
<dbReference type="GO" id="GO:0046872">
    <property type="term" value="F:metal ion binding"/>
    <property type="evidence" value="ECO:0007669"/>
    <property type="project" value="UniProtKB-UniRule"/>
</dbReference>
<dbReference type="Gene3D" id="3.10.170.10">
    <property type="match status" value="1"/>
</dbReference>
<name>A0A2A3ZJ73_BREAU</name>
<comment type="caution">
    <text evidence="11">The sequence shown here is derived from an EMBL/GenBank/DDBJ whole genome shotgun (WGS) entry which is preliminary data.</text>
</comment>
<dbReference type="InterPro" id="IPR052759">
    <property type="entry name" value="Metalloprotease_M4"/>
</dbReference>
<comment type="function">
    <text evidence="8">Extracellular zinc metalloprotease.</text>
</comment>
<protein>
    <recommendedName>
        <fullName evidence="8">Neutral metalloproteinase</fullName>
        <ecNumber evidence="8">3.4.24.-</ecNumber>
    </recommendedName>
</protein>
<evidence type="ECO:0000313" key="12">
    <source>
        <dbReference type="Proteomes" id="UP000217720"/>
    </source>
</evidence>
<comment type="cofactor">
    <cofactor evidence="8">
        <name>Zn(2+)</name>
        <dbReference type="ChEBI" id="CHEBI:29105"/>
    </cofactor>
</comment>
<evidence type="ECO:0000256" key="7">
    <source>
        <dbReference type="PIRSR" id="PIRSR623612-1"/>
    </source>
</evidence>
<dbReference type="Pfam" id="PF01447">
    <property type="entry name" value="Peptidase_M4"/>
    <property type="match status" value="1"/>
</dbReference>
<dbReference type="InterPro" id="IPR013856">
    <property type="entry name" value="Peptidase_M4_domain"/>
</dbReference>
<evidence type="ECO:0000313" key="11">
    <source>
        <dbReference type="EMBL" id="PCC51415.1"/>
    </source>
</evidence>
<comment type="similarity">
    <text evidence="1 8">Belongs to the peptidase M4 family.</text>
</comment>
<dbReference type="Gene3D" id="1.10.390.10">
    <property type="entry name" value="Neutral Protease Domain 2"/>
    <property type="match status" value="1"/>
</dbReference>
<dbReference type="Pfam" id="PF02868">
    <property type="entry name" value="Peptidase_M4_C"/>
    <property type="match status" value="1"/>
</dbReference>
<dbReference type="SUPFAM" id="SSF55486">
    <property type="entry name" value="Metalloproteases ('zincins'), catalytic domain"/>
    <property type="match status" value="1"/>
</dbReference>
<dbReference type="CDD" id="cd09597">
    <property type="entry name" value="M4_TLP"/>
    <property type="match status" value="1"/>
</dbReference>
<evidence type="ECO:0000256" key="8">
    <source>
        <dbReference type="RuleBase" id="RU366073"/>
    </source>
</evidence>
<sequence length="504" mass="52888">MSLRHVIPPYLLDAIAERGGEKFPRAARAARSCQVSDESCRNLRAEGLRYTPVATPDGGAQDSEAAMHSQVTGASAGVNRLIHDAQGTETLPGSLVRSEGEDAVSDEAVNEAYDGLGASYSLFAEAFERNSLDGKGMPLIASVHYGQDYDNAFFDGRLMVFGDGDDEVFTGFTGSLSIIGHELSHGVISHTADLEYLGQPGALSEHCADVFGALTEQHDSGQEAGDATWLIGAGIFTPEVTGQALRSMLAPGTAYDDDVLGKDPQPDHMDRYVTTDSDNGGVHLNSGIPNRAFALAATRLGGQAWETVGQVWYSVLTGDDITTRTDFAGFAALTIAEAVAQFGEGSDVHDALVQSWDAVGVTRGAGRGKCREQLVSEEGSPPASGEFGHLIVERSGGIAGLLLVWDLDIDSSEHRASIGPKVAELPWPNDSAGHVDGGAGVKANGGAAGIGAGPGAGADRYVYAIESRFGLVRFGETEMPGEWKSLVEQVREIAAPERRGPGTE</sequence>
<comment type="subcellular location">
    <subcellularLocation>
        <location evidence="8">Secreted</location>
    </subcellularLocation>
</comment>
<feature type="domain" description="Peptidase M4 C-terminal" evidence="10">
    <location>
        <begin position="192"/>
        <end position="361"/>
    </location>
</feature>
<keyword evidence="2 8" id="KW-0645">Protease</keyword>
<dbReference type="PANTHER" id="PTHR43579:SF1">
    <property type="entry name" value="NEUTRAL METALLOPROTEINASE"/>
    <property type="match status" value="1"/>
</dbReference>
<keyword evidence="4 8" id="KW-0378">Hydrolase</keyword>
<evidence type="ECO:0000256" key="1">
    <source>
        <dbReference type="ARBA" id="ARBA00009388"/>
    </source>
</evidence>
<dbReference type="GO" id="GO:0006508">
    <property type="term" value="P:proteolysis"/>
    <property type="evidence" value="ECO:0007669"/>
    <property type="project" value="UniProtKB-KW"/>
</dbReference>
<keyword evidence="5 8" id="KW-0862">Zinc</keyword>
<evidence type="ECO:0000256" key="3">
    <source>
        <dbReference type="ARBA" id="ARBA00022723"/>
    </source>
</evidence>
<feature type="domain" description="Peptidase M4" evidence="9">
    <location>
        <begin position="90"/>
        <end position="188"/>
    </location>
</feature>
<dbReference type="EC" id="3.4.24.-" evidence="8"/>
<dbReference type="PRINTS" id="PR00730">
    <property type="entry name" value="THERMOLYSIN"/>
</dbReference>
<evidence type="ECO:0000259" key="9">
    <source>
        <dbReference type="Pfam" id="PF01447"/>
    </source>
</evidence>
<dbReference type="InterPro" id="IPR001570">
    <property type="entry name" value="Peptidase_M4_C_domain"/>
</dbReference>
<evidence type="ECO:0000256" key="4">
    <source>
        <dbReference type="ARBA" id="ARBA00022801"/>
    </source>
</evidence>
<dbReference type="InterPro" id="IPR027268">
    <property type="entry name" value="Peptidase_M4/M1_CTD_sf"/>
</dbReference>
<keyword evidence="3" id="KW-0479">Metal-binding</keyword>
<evidence type="ECO:0000259" key="10">
    <source>
        <dbReference type="Pfam" id="PF02868"/>
    </source>
</evidence>
<evidence type="ECO:0000256" key="2">
    <source>
        <dbReference type="ARBA" id="ARBA00022670"/>
    </source>
</evidence>
<dbReference type="EMBL" id="NRGO01000004">
    <property type="protein sequence ID" value="PCC51415.1"/>
    <property type="molecule type" value="Genomic_DNA"/>
</dbReference>
<dbReference type="PANTHER" id="PTHR43579">
    <property type="match status" value="1"/>
</dbReference>
<keyword evidence="8" id="KW-0964">Secreted</keyword>
<dbReference type="GO" id="GO:0004222">
    <property type="term" value="F:metalloendopeptidase activity"/>
    <property type="evidence" value="ECO:0007669"/>
    <property type="project" value="UniProtKB-UniRule"/>
</dbReference>
<dbReference type="GO" id="GO:0005576">
    <property type="term" value="C:extracellular region"/>
    <property type="evidence" value="ECO:0007669"/>
    <property type="project" value="UniProtKB-SubCell"/>
</dbReference>
<keyword evidence="6 8" id="KW-0482">Metalloprotease</keyword>
<accession>A0A2A3ZJ73</accession>
<organism evidence="11 12">
    <name type="scientific">Brevibacterium aurantiacum</name>
    <dbReference type="NCBI Taxonomy" id="273384"/>
    <lineage>
        <taxon>Bacteria</taxon>
        <taxon>Bacillati</taxon>
        <taxon>Actinomycetota</taxon>
        <taxon>Actinomycetes</taxon>
        <taxon>Micrococcales</taxon>
        <taxon>Brevibacteriaceae</taxon>
        <taxon>Brevibacterium</taxon>
    </lineage>
</organism>
<evidence type="ECO:0000256" key="5">
    <source>
        <dbReference type="ARBA" id="ARBA00022833"/>
    </source>
</evidence>
<evidence type="ECO:0000256" key="6">
    <source>
        <dbReference type="ARBA" id="ARBA00023049"/>
    </source>
</evidence>
<proteinExistence type="inferred from homology"/>
<gene>
    <name evidence="11" type="ORF">CIK62_02575</name>
</gene>